<keyword evidence="1" id="KW-0175">Coiled coil</keyword>
<evidence type="ECO:0000256" key="2">
    <source>
        <dbReference type="SAM" id="MobiDB-lite"/>
    </source>
</evidence>
<evidence type="ECO:0000313" key="4">
    <source>
        <dbReference type="Proteomes" id="UP000653056"/>
    </source>
</evidence>
<organism evidence="3 4">
    <name type="scientific">Litchfieldella qijiaojingensis</name>
    <dbReference type="NCBI Taxonomy" id="980347"/>
    <lineage>
        <taxon>Bacteria</taxon>
        <taxon>Pseudomonadati</taxon>
        <taxon>Pseudomonadota</taxon>
        <taxon>Gammaproteobacteria</taxon>
        <taxon>Oceanospirillales</taxon>
        <taxon>Halomonadaceae</taxon>
        <taxon>Litchfieldella</taxon>
    </lineage>
</organism>
<name>A0ABQ2YST0_9GAMM</name>
<dbReference type="EMBL" id="BMXS01000007">
    <property type="protein sequence ID" value="GGX91203.1"/>
    <property type="molecule type" value="Genomic_DNA"/>
</dbReference>
<sequence length="845" mass="94611">MARLPGRRTLQTNSPETESKEGRQGRNRQINRQVSLRPSASPGQYYQRPTRTPRNAQAEQLANALQSVSPTLGRLSSHLAEKRRKEAEQQAQAEIQQMSMEEAEQLVQSGEMSEYENPYFQEAFQRQYGVRLGLAKGRELKAKFATGFNARSDDVDQFIAENLGVDMGAMAQNPTIQGGFTDAMEETMVTIRDEAAKQQAAAYEQDKLDGVYETFTAELDQRISRAETPEQRKAAINEAYQAIRSHYPQHQKLLNLSNAEQDAVLMQVASKYARDGQADVVEKLLTDNRGGIGAIIDKRGKVGSEAASILRQAEKNYHSDNRERTFDARMRFFEEAEQGMLNEEELLAWHEENPGALTEGRIRSLFRSNRSAQEAKRKALAEQREEDAIRARQNNERAEIVTQGIKALRNGTTHRIQPVAVTDDNGELEMMSKEDQLEAIKTELHNTVIPRYASQFPEEEQGEAAFNYALEIYSKNPNLVNDQWKATLENAPGAVTAAAATDGDEIPTKLKEGYALYNRLRVRNPGLLNGMITEKDRDVYEAIRIGEQYMGLPFERSVSQAHRIATNQDIEDNPSIRARYDEVDAAVESLNGWVDGWGDVKNDSYVSTELRKIGRHIARAGGSTGLDQAVERFKSEHEFINGWAVPTRGQNVPVNFKELAEKKINEYVEKNSDEGMSEDDITVFPLGGSGSSGVWTLVDQTTASPLSDPIGSTFTLDQLMREDQEERDRAAREALREQGHTSTDGLTAEEMNAAPEDGEEAVDLGHFDSSTPARLPTNLDPKMRQGIETLRDAGITQSDFDRFLEENRREPTQWAGLLGNGKSLNAPFATNPTVRETIRQYLPTS</sequence>
<feature type="compositionally biased region" description="Polar residues" evidence="2">
    <location>
        <begin position="34"/>
        <end position="54"/>
    </location>
</feature>
<gene>
    <name evidence="3" type="ORF">GCM10007160_18370</name>
</gene>
<proteinExistence type="predicted"/>
<accession>A0ABQ2YST0</accession>
<feature type="coiled-coil region" evidence="1">
    <location>
        <begin position="77"/>
        <end position="104"/>
    </location>
</feature>
<dbReference type="Proteomes" id="UP000653056">
    <property type="component" value="Unassembled WGS sequence"/>
</dbReference>
<feature type="region of interest" description="Disordered" evidence="2">
    <location>
        <begin position="722"/>
        <end position="749"/>
    </location>
</feature>
<comment type="caution">
    <text evidence="3">The sequence shown here is derived from an EMBL/GenBank/DDBJ whole genome shotgun (WGS) entry which is preliminary data.</text>
</comment>
<evidence type="ECO:0000313" key="3">
    <source>
        <dbReference type="EMBL" id="GGX91203.1"/>
    </source>
</evidence>
<evidence type="ECO:0000256" key="1">
    <source>
        <dbReference type="SAM" id="Coils"/>
    </source>
</evidence>
<keyword evidence="4" id="KW-1185">Reference proteome</keyword>
<feature type="compositionally biased region" description="Basic and acidic residues" evidence="2">
    <location>
        <begin position="722"/>
        <end position="739"/>
    </location>
</feature>
<reference evidence="4" key="1">
    <citation type="journal article" date="2019" name="Int. J. Syst. Evol. Microbiol.">
        <title>The Global Catalogue of Microorganisms (GCM) 10K type strain sequencing project: providing services to taxonomists for standard genome sequencing and annotation.</title>
        <authorList>
            <consortium name="The Broad Institute Genomics Platform"/>
            <consortium name="The Broad Institute Genome Sequencing Center for Infectious Disease"/>
            <person name="Wu L."/>
            <person name="Ma J."/>
        </authorList>
    </citation>
    <scope>NUCLEOTIDE SEQUENCE [LARGE SCALE GENOMIC DNA]</scope>
    <source>
        <strain evidence="4">KCTC 22228</strain>
    </source>
</reference>
<feature type="region of interest" description="Disordered" evidence="2">
    <location>
        <begin position="1"/>
        <end position="57"/>
    </location>
</feature>
<protein>
    <submittedName>
        <fullName evidence="3">Uncharacterized protein</fullName>
    </submittedName>
</protein>